<feature type="active site" description="Charge relay system" evidence="9">
    <location>
        <position position="244"/>
    </location>
</feature>
<keyword evidence="8" id="KW-0865">Zymogen</keyword>
<dbReference type="SUPFAM" id="SSF52743">
    <property type="entry name" value="Subtilisin-like"/>
    <property type="match status" value="1"/>
</dbReference>
<gene>
    <name evidence="14" type="ORF">A6R73_16770</name>
</gene>
<dbReference type="InterPro" id="IPR034176">
    <property type="entry name" value="Peptidases_S8_13"/>
</dbReference>
<evidence type="ECO:0000313" key="15">
    <source>
        <dbReference type="Proteomes" id="UP000093858"/>
    </source>
</evidence>
<dbReference type="PROSITE" id="PS51892">
    <property type="entry name" value="SUBTILASE"/>
    <property type="match status" value="1"/>
</dbReference>
<dbReference type="RefSeq" id="WP_064539497.1">
    <property type="nucleotide sequence ID" value="NZ_LWSU01000164.1"/>
</dbReference>
<feature type="chain" id="PRO_5008282372" evidence="11">
    <location>
        <begin position="35"/>
        <end position="585"/>
    </location>
</feature>
<dbReference type="Gene3D" id="3.40.50.200">
    <property type="entry name" value="Peptidase S8/S53 domain"/>
    <property type="match status" value="1"/>
</dbReference>
<evidence type="ECO:0000256" key="5">
    <source>
        <dbReference type="ARBA" id="ARBA00022729"/>
    </source>
</evidence>
<dbReference type="InterPro" id="IPR000209">
    <property type="entry name" value="Peptidase_S8/S53_dom"/>
</dbReference>
<dbReference type="EMBL" id="LWSU01000164">
    <property type="protein sequence ID" value="OAX55436.1"/>
    <property type="molecule type" value="Genomic_DNA"/>
</dbReference>
<dbReference type="InterPro" id="IPR007280">
    <property type="entry name" value="Peptidase_C_arc/bac"/>
</dbReference>
<dbReference type="InterPro" id="IPR022398">
    <property type="entry name" value="Peptidase_S8_His-AS"/>
</dbReference>
<dbReference type="FunFam" id="2.60.120.380:FF:000013">
    <property type="entry name" value="Alkaline serine protease"/>
    <property type="match status" value="1"/>
</dbReference>
<accession>A0A199P369</accession>
<dbReference type="PANTHER" id="PTHR43806:SF11">
    <property type="entry name" value="CEREVISIN-RELATED"/>
    <property type="match status" value="1"/>
</dbReference>
<dbReference type="PRINTS" id="PR00723">
    <property type="entry name" value="SUBTILISIN"/>
</dbReference>
<name>A0A199P369_9XANT</name>
<keyword evidence="6 9" id="KW-0378">Hydrolase</keyword>
<dbReference type="InterPro" id="IPR036852">
    <property type="entry name" value="Peptidase_S8/S53_dom_sf"/>
</dbReference>
<reference evidence="14 15" key="1">
    <citation type="submission" date="2016-04" db="EMBL/GenBank/DDBJ databases">
        <title>Xanthomonas translucens phylogeny.</title>
        <authorList>
            <person name="Langlois P."/>
        </authorList>
    </citation>
    <scope>NUCLEOTIDE SEQUENCE [LARGE SCALE GENOMIC DNA]</scope>
    <source>
        <strain evidence="14 15">B99</strain>
    </source>
</reference>
<evidence type="ECO:0000256" key="3">
    <source>
        <dbReference type="ARBA" id="ARBA00022525"/>
    </source>
</evidence>
<evidence type="ECO:0000256" key="4">
    <source>
        <dbReference type="ARBA" id="ARBA00022670"/>
    </source>
</evidence>
<evidence type="ECO:0000259" key="13">
    <source>
        <dbReference type="Pfam" id="PF04151"/>
    </source>
</evidence>
<dbReference type="AlphaFoldDB" id="A0A199P369"/>
<dbReference type="PROSITE" id="PS00137">
    <property type="entry name" value="SUBTILASE_HIS"/>
    <property type="match status" value="1"/>
</dbReference>
<sequence>MSDISQRGSRQRPWLIVLGASALTSLLLATPAFAGDVNLSGLSAEPTLQRFIVKTKDAASVASASAAATSPSLRATLQSVAAAMPAKNGRALGLTSLRRLAVGSEVIKADRPLDRTEAEALMRQLAADPNVESVEIDQRMTIALTPNDPSLSNQWAFGTTNAGINVRPAWDQATGTGVVVAVIDTGITSHPDLNANILQGYDFVSDADMARDGNGRDSNPADQGDWTAANACYSGSPATNSSWHGTHVAGTIAAVTHNSTGVAGIAFNAKILPVRALGKCGGYTSDIADAITWASGGTVSGVPANTTPAEVINMSLGGSGTCSTTYQNAINAAVGRGTTVVVAAGNSSASVFTSSPANCANVIAVAATTSSRAKASYSNYGSGVDISAPGSSILSTLNDGTTTPGNPSYASYNGTSMATPHVAGVVALMQSVAPTPLTPAQVESTIKSTAASFSCSQGCGAGLLDANAAVTAALGGGGSTPPSGNTLQDGVPVSGLGASTGGELNYTVTVPSGSSSLSVSISGGSGDADLYVRLGSAPTDSSYGCRPYLNGNNETCTFNSPSAGTYYVRLKAYSTFSGVTLTANY</sequence>
<dbReference type="PANTHER" id="PTHR43806">
    <property type="entry name" value="PEPTIDASE S8"/>
    <property type="match status" value="1"/>
</dbReference>
<dbReference type="Pfam" id="PF00082">
    <property type="entry name" value="Peptidase_S8"/>
    <property type="match status" value="1"/>
</dbReference>
<evidence type="ECO:0000256" key="6">
    <source>
        <dbReference type="ARBA" id="ARBA00022801"/>
    </source>
</evidence>
<keyword evidence="4 9" id="KW-0645">Protease</keyword>
<dbReference type="InterPro" id="IPR015500">
    <property type="entry name" value="Peptidase_S8_subtilisin-rel"/>
</dbReference>
<dbReference type="Gene3D" id="2.60.120.380">
    <property type="match status" value="1"/>
</dbReference>
<evidence type="ECO:0000256" key="8">
    <source>
        <dbReference type="ARBA" id="ARBA00023145"/>
    </source>
</evidence>
<dbReference type="GO" id="GO:0004252">
    <property type="term" value="F:serine-type endopeptidase activity"/>
    <property type="evidence" value="ECO:0007669"/>
    <property type="project" value="UniProtKB-UniRule"/>
</dbReference>
<feature type="domain" description="Peptidase S8/S53" evidence="12">
    <location>
        <begin position="175"/>
        <end position="462"/>
    </location>
</feature>
<feature type="signal peptide" evidence="11">
    <location>
        <begin position="1"/>
        <end position="34"/>
    </location>
</feature>
<evidence type="ECO:0000256" key="11">
    <source>
        <dbReference type="SAM" id="SignalP"/>
    </source>
</evidence>
<keyword evidence="7 9" id="KW-0720">Serine protease</keyword>
<feature type="active site" description="Charge relay system" evidence="9">
    <location>
        <position position="184"/>
    </location>
</feature>
<keyword evidence="5 11" id="KW-0732">Signal</keyword>
<evidence type="ECO:0000256" key="7">
    <source>
        <dbReference type="ARBA" id="ARBA00022825"/>
    </source>
</evidence>
<dbReference type="GO" id="GO:0005576">
    <property type="term" value="C:extracellular region"/>
    <property type="evidence" value="ECO:0007669"/>
    <property type="project" value="UniProtKB-SubCell"/>
</dbReference>
<feature type="active site" description="Charge relay system" evidence="9">
    <location>
        <position position="416"/>
    </location>
</feature>
<protein>
    <submittedName>
        <fullName evidence="14">Peptidase S8</fullName>
    </submittedName>
</protein>
<dbReference type="Pfam" id="PF04151">
    <property type="entry name" value="PPC"/>
    <property type="match status" value="1"/>
</dbReference>
<evidence type="ECO:0000256" key="10">
    <source>
        <dbReference type="RuleBase" id="RU003355"/>
    </source>
</evidence>
<dbReference type="InterPro" id="IPR023827">
    <property type="entry name" value="Peptidase_S8_Asp-AS"/>
</dbReference>
<dbReference type="InterPro" id="IPR023828">
    <property type="entry name" value="Peptidase_S8_Ser-AS"/>
</dbReference>
<dbReference type="FunFam" id="3.40.50.200:FF:000022">
    <property type="entry name" value="Extracellular protease"/>
    <property type="match status" value="1"/>
</dbReference>
<evidence type="ECO:0000256" key="9">
    <source>
        <dbReference type="PROSITE-ProRule" id="PRU01240"/>
    </source>
</evidence>
<proteinExistence type="inferred from homology"/>
<dbReference type="CDD" id="cd07496">
    <property type="entry name" value="Peptidases_S8_13"/>
    <property type="match status" value="1"/>
</dbReference>
<evidence type="ECO:0000256" key="1">
    <source>
        <dbReference type="ARBA" id="ARBA00004613"/>
    </source>
</evidence>
<evidence type="ECO:0000259" key="12">
    <source>
        <dbReference type="Pfam" id="PF00082"/>
    </source>
</evidence>
<dbReference type="InterPro" id="IPR050131">
    <property type="entry name" value="Peptidase_S8_subtilisin-like"/>
</dbReference>
<dbReference type="PROSITE" id="PS00138">
    <property type="entry name" value="SUBTILASE_SER"/>
    <property type="match status" value="1"/>
</dbReference>
<dbReference type="Proteomes" id="UP000093858">
    <property type="component" value="Unassembled WGS sequence"/>
</dbReference>
<comment type="similarity">
    <text evidence="2 9 10">Belongs to the peptidase S8 family.</text>
</comment>
<dbReference type="PROSITE" id="PS00136">
    <property type="entry name" value="SUBTILASE_ASP"/>
    <property type="match status" value="1"/>
</dbReference>
<keyword evidence="3" id="KW-0964">Secreted</keyword>
<dbReference type="GO" id="GO:0006508">
    <property type="term" value="P:proteolysis"/>
    <property type="evidence" value="ECO:0007669"/>
    <property type="project" value="UniProtKB-KW"/>
</dbReference>
<evidence type="ECO:0000256" key="2">
    <source>
        <dbReference type="ARBA" id="ARBA00011073"/>
    </source>
</evidence>
<evidence type="ECO:0000313" key="14">
    <source>
        <dbReference type="EMBL" id="OAX55436.1"/>
    </source>
</evidence>
<organism evidence="14 15">
    <name type="scientific">Xanthomonas graminis pv. poae</name>
    <dbReference type="NCBI Taxonomy" id="227946"/>
    <lineage>
        <taxon>Bacteria</taxon>
        <taxon>Pseudomonadati</taxon>
        <taxon>Pseudomonadota</taxon>
        <taxon>Gammaproteobacteria</taxon>
        <taxon>Lysobacterales</taxon>
        <taxon>Lysobacteraceae</taxon>
        <taxon>Xanthomonas</taxon>
        <taxon>Xanthomonas translucens group</taxon>
        <taxon>Xanthomonas graminis</taxon>
    </lineage>
</organism>
<comment type="subcellular location">
    <subcellularLocation>
        <location evidence="1">Secreted</location>
    </subcellularLocation>
</comment>
<feature type="domain" description="Peptidase C-terminal archaeal/bacterial" evidence="13">
    <location>
        <begin position="506"/>
        <end position="571"/>
    </location>
</feature>
<comment type="caution">
    <text evidence="14">The sequence shown here is derived from an EMBL/GenBank/DDBJ whole genome shotgun (WGS) entry which is preliminary data.</text>
</comment>